<evidence type="ECO:0000313" key="2">
    <source>
        <dbReference type="Proteomes" id="UP000295050"/>
    </source>
</evidence>
<accession>A0A4R2RLR1</accession>
<dbReference type="Proteomes" id="UP000295050">
    <property type="component" value="Unassembled WGS sequence"/>
</dbReference>
<organism evidence="1 2">
    <name type="scientific">Rhodovulum bhavnagarense</name>
    <dbReference type="NCBI Taxonomy" id="992286"/>
    <lineage>
        <taxon>Bacteria</taxon>
        <taxon>Pseudomonadati</taxon>
        <taxon>Pseudomonadota</taxon>
        <taxon>Alphaproteobacteria</taxon>
        <taxon>Rhodobacterales</taxon>
        <taxon>Paracoccaceae</taxon>
        <taxon>Rhodovulum</taxon>
    </lineage>
</organism>
<gene>
    <name evidence="1" type="ORF">EV663_101445</name>
</gene>
<evidence type="ECO:0008006" key="3">
    <source>
        <dbReference type="Google" id="ProtNLM"/>
    </source>
</evidence>
<dbReference type="EMBL" id="SLXU01000001">
    <property type="protein sequence ID" value="TCP63177.1"/>
    <property type="molecule type" value="Genomic_DNA"/>
</dbReference>
<reference evidence="1 2" key="1">
    <citation type="submission" date="2019-03" db="EMBL/GenBank/DDBJ databases">
        <title>Genomic Encyclopedia of Type Strains, Phase IV (KMG-IV): sequencing the most valuable type-strain genomes for metagenomic binning, comparative biology and taxonomic classification.</title>
        <authorList>
            <person name="Goeker M."/>
        </authorList>
    </citation>
    <scope>NUCLEOTIDE SEQUENCE [LARGE SCALE GENOMIC DNA]</scope>
    <source>
        <strain evidence="1 2">DSM 24766</strain>
    </source>
</reference>
<protein>
    <recommendedName>
        <fullName evidence="3">Sulfotransferase family protein</fullName>
    </recommendedName>
</protein>
<sequence length="291" mass="33257">MEMVYHIGAHCTDEDRLLKCLLKNQGSLSREGIVVPAPSRYRPVLREMLVSLRGRAATEEQQQIVLDAVMDEDDARRLVFSNESFICMPQKVLEQHMLYPMAGEKSNWLSQLFPNDPCVFFLGVRNPATFIPALFQRSNEADFTAFIAGVDPRRLLWSDTVRRIRNANPDAELVVWCNEDTPLIWTELLQVLSGCQEGTELRGSLDFLATLMSDAGLKRMRAYLESNPPVNAVQRRKVIAAFLDKYAIPEAVEEELDLPGWTPELVDEMTERYEEDLYEIEDMQGVRFIAP</sequence>
<proteinExistence type="predicted"/>
<keyword evidence="2" id="KW-1185">Reference proteome</keyword>
<dbReference type="OrthoDB" id="7816979at2"/>
<dbReference type="AlphaFoldDB" id="A0A4R2RLR1"/>
<name>A0A4R2RLR1_9RHOB</name>
<evidence type="ECO:0000313" key="1">
    <source>
        <dbReference type="EMBL" id="TCP63177.1"/>
    </source>
</evidence>
<comment type="caution">
    <text evidence="1">The sequence shown here is derived from an EMBL/GenBank/DDBJ whole genome shotgun (WGS) entry which is preliminary data.</text>
</comment>